<name>A0A1G2P4X3_9BACT</name>
<dbReference type="InterPro" id="IPR038763">
    <property type="entry name" value="DHH_sf"/>
</dbReference>
<comment type="similarity">
    <text evidence="1">Belongs to the RecJ family.</text>
</comment>
<proteinExistence type="inferred from homology"/>
<dbReference type="SUPFAM" id="SSF64182">
    <property type="entry name" value="DHH phosphoesterases"/>
    <property type="match status" value="1"/>
</dbReference>
<dbReference type="InterPro" id="IPR051673">
    <property type="entry name" value="SSDNA_exonuclease_RecJ"/>
</dbReference>
<evidence type="ECO:0000256" key="1">
    <source>
        <dbReference type="ARBA" id="ARBA00005915"/>
    </source>
</evidence>
<dbReference type="GO" id="GO:0008409">
    <property type="term" value="F:5'-3' exonuclease activity"/>
    <property type="evidence" value="ECO:0007669"/>
    <property type="project" value="InterPro"/>
</dbReference>
<evidence type="ECO:0000256" key="4">
    <source>
        <dbReference type="ARBA" id="ARBA00022801"/>
    </source>
</evidence>
<dbReference type="InterPro" id="IPR041122">
    <property type="entry name" value="RecJ_OB"/>
</dbReference>
<protein>
    <recommendedName>
        <fullName evidence="2">Single-stranded-DNA-specific exonuclease RecJ</fullName>
    </recommendedName>
</protein>
<gene>
    <name evidence="9" type="ORF">A3G03_01430</name>
</gene>
<comment type="caution">
    <text evidence="9">The sequence shown here is derived from an EMBL/GenBank/DDBJ whole genome shotgun (WGS) entry which is preliminary data.</text>
</comment>
<keyword evidence="4" id="KW-0378">Hydrolase</keyword>
<dbReference type="NCBIfam" id="TIGR00644">
    <property type="entry name" value="recJ"/>
    <property type="match status" value="1"/>
</dbReference>
<dbReference type="GO" id="GO:0003676">
    <property type="term" value="F:nucleic acid binding"/>
    <property type="evidence" value="ECO:0007669"/>
    <property type="project" value="InterPro"/>
</dbReference>
<evidence type="ECO:0000259" key="8">
    <source>
        <dbReference type="Pfam" id="PF17768"/>
    </source>
</evidence>
<evidence type="ECO:0000313" key="9">
    <source>
        <dbReference type="EMBL" id="OHA43313.1"/>
    </source>
</evidence>
<sequence>MKQWKIKEEITAGNLLDRLLFQRGFKTKEEAEKFLRVDYEKDIHDPFLMKGMTEAVAKILREIELGEKIVIWSDYDADGIPGAVVLHDFFKKIGYKNFENYIPHRSNEGFGLNLEAVEELSKAGAKLLITIDCGMADVEEVARAKERDIDVIITDHHEPNGEIPSALAILNPKQKDCRYPDKNLCGAGVAFKLVQALLTQMRRQPTTKNQQFPTEGWEKWLLDMVGIATLSDMVPLVGENRALAHYGLLVLRKSPRLGLQQLLRRLKINQRFLTEDDVGFMITPRLNAASRMGQPLDAFKLLVVADEVEASRLATHLDKINQERKGVVAAITKEVRKIMLARPSERRVIVIGNPDWRPALLGLVANVLKEEHGKPVFLWGRDDNAILKGSCRSDGVNVMELMTEAREVFVEFGGHSLSGGFTVIEEKIHILEEELDRAFGRLSPQAVAAGGEFLADAALALDEVDTDTYGLVEKLAPFGVGNPKPIFLLKNVSPKVVRQFGKEGNHLEIVFENSVGEAIKAIGFFQTTESFSQPVRVGKSLNLAATLEKSYFRQPPEIRLRLVDIF</sequence>
<evidence type="ECO:0000259" key="7">
    <source>
        <dbReference type="Pfam" id="PF02272"/>
    </source>
</evidence>
<feature type="domain" description="DDH" evidence="6">
    <location>
        <begin position="68"/>
        <end position="203"/>
    </location>
</feature>
<keyword evidence="5 9" id="KW-0269">Exonuclease</keyword>
<evidence type="ECO:0000313" key="10">
    <source>
        <dbReference type="Proteomes" id="UP000176355"/>
    </source>
</evidence>
<dbReference type="InterPro" id="IPR003156">
    <property type="entry name" value="DHHA1_dom"/>
</dbReference>
<dbReference type="GO" id="GO:0006310">
    <property type="term" value="P:DNA recombination"/>
    <property type="evidence" value="ECO:0007669"/>
    <property type="project" value="InterPro"/>
</dbReference>
<dbReference type="Pfam" id="PF02272">
    <property type="entry name" value="DHHA1"/>
    <property type="match status" value="1"/>
</dbReference>
<accession>A0A1G2P4X3</accession>
<dbReference type="EMBL" id="MHSL01000026">
    <property type="protein sequence ID" value="OHA43313.1"/>
    <property type="molecule type" value="Genomic_DNA"/>
</dbReference>
<dbReference type="AlphaFoldDB" id="A0A1G2P4X3"/>
<evidence type="ECO:0000256" key="3">
    <source>
        <dbReference type="ARBA" id="ARBA00022722"/>
    </source>
</evidence>
<dbReference type="Pfam" id="PF01368">
    <property type="entry name" value="DHH"/>
    <property type="match status" value="1"/>
</dbReference>
<dbReference type="Proteomes" id="UP000176355">
    <property type="component" value="Unassembled WGS sequence"/>
</dbReference>
<feature type="domain" description="DHHA1" evidence="7">
    <location>
        <begin position="348"/>
        <end position="438"/>
    </location>
</feature>
<organism evidence="9 10">
    <name type="scientific">Candidatus Taylorbacteria bacterium RIFCSPLOWO2_12_FULL_44_15c</name>
    <dbReference type="NCBI Taxonomy" id="1802333"/>
    <lineage>
        <taxon>Bacteria</taxon>
        <taxon>Candidatus Tayloriibacteriota</taxon>
    </lineage>
</organism>
<dbReference type="InterPro" id="IPR004610">
    <property type="entry name" value="RecJ"/>
</dbReference>
<evidence type="ECO:0000256" key="5">
    <source>
        <dbReference type="ARBA" id="ARBA00022839"/>
    </source>
</evidence>
<dbReference type="STRING" id="1802333.A3G03_01430"/>
<dbReference type="Gene3D" id="3.90.1640.30">
    <property type="match status" value="1"/>
</dbReference>
<dbReference type="PANTHER" id="PTHR30255">
    <property type="entry name" value="SINGLE-STRANDED-DNA-SPECIFIC EXONUCLEASE RECJ"/>
    <property type="match status" value="1"/>
</dbReference>
<dbReference type="PANTHER" id="PTHR30255:SF2">
    <property type="entry name" value="SINGLE-STRANDED-DNA-SPECIFIC EXONUCLEASE RECJ"/>
    <property type="match status" value="1"/>
</dbReference>
<feature type="domain" description="RecJ OB" evidence="8">
    <location>
        <begin position="456"/>
        <end position="564"/>
    </location>
</feature>
<evidence type="ECO:0000259" key="6">
    <source>
        <dbReference type="Pfam" id="PF01368"/>
    </source>
</evidence>
<reference evidence="9 10" key="1">
    <citation type="journal article" date="2016" name="Nat. Commun.">
        <title>Thousands of microbial genomes shed light on interconnected biogeochemical processes in an aquifer system.</title>
        <authorList>
            <person name="Anantharaman K."/>
            <person name="Brown C.T."/>
            <person name="Hug L.A."/>
            <person name="Sharon I."/>
            <person name="Castelle C.J."/>
            <person name="Probst A.J."/>
            <person name="Thomas B.C."/>
            <person name="Singh A."/>
            <person name="Wilkins M.J."/>
            <person name="Karaoz U."/>
            <person name="Brodie E.L."/>
            <person name="Williams K.H."/>
            <person name="Hubbard S.S."/>
            <person name="Banfield J.F."/>
        </authorList>
    </citation>
    <scope>NUCLEOTIDE SEQUENCE [LARGE SCALE GENOMIC DNA]</scope>
</reference>
<evidence type="ECO:0000256" key="2">
    <source>
        <dbReference type="ARBA" id="ARBA00019841"/>
    </source>
</evidence>
<dbReference type="InterPro" id="IPR001667">
    <property type="entry name" value="DDH_dom"/>
</dbReference>
<dbReference type="Pfam" id="PF17768">
    <property type="entry name" value="RecJ_OB"/>
    <property type="match status" value="1"/>
</dbReference>
<dbReference type="GO" id="GO:0006281">
    <property type="term" value="P:DNA repair"/>
    <property type="evidence" value="ECO:0007669"/>
    <property type="project" value="InterPro"/>
</dbReference>
<keyword evidence="3" id="KW-0540">Nuclease</keyword>
<dbReference type="Gene3D" id="2.40.50.460">
    <property type="match status" value="1"/>
</dbReference>